<proteinExistence type="predicted"/>
<dbReference type="InterPro" id="IPR000962">
    <property type="entry name" value="Znf_DskA_TraR"/>
</dbReference>
<organism evidence="7 8">
    <name type="scientific">Microbacterium terrae</name>
    <dbReference type="NCBI Taxonomy" id="69369"/>
    <lineage>
        <taxon>Bacteria</taxon>
        <taxon>Bacillati</taxon>
        <taxon>Actinomycetota</taxon>
        <taxon>Actinomycetes</taxon>
        <taxon>Micrococcales</taxon>
        <taxon>Microbacteriaceae</taxon>
        <taxon>Microbacterium</taxon>
    </lineage>
</organism>
<reference evidence="7 8" key="1">
    <citation type="submission" date="2015-02" db="EMBL/GenBank/DDBJ databases">
        <title>Draft genome sequences of ten Microbacterium spp. with emphasis on heavy metal contaminated environments.</title>
        <authorList>
            <person name="Corretto E."/>
        </authorList>
    </citation>
    <scope>NUCLEOTIDE SEQUENCE [LARGE SCALE GENOMIC DNA]</scope>
    <source>
        <strain evidence="7 8">DSM 12510</strain>
    </source>
</reference>
<dbReference type="Pfam" id="PF01258">
    <property type="entry name" value="zf-dskA_traR"/>
    <property type="match status" value="1"/>
</dbReference>
<protein>
    <submittedName>
        <fullName evidence="7">RNA polymerase-binding transcription factor DksA</fullName>
    </submittedName>
</protein>
<dbReference type="SUPFAM" id="SSF57716">
    <property type="entry name" value="Glucocorticoid receptor-like (DNA-binding domain)"/>
    <property type="match status" value="1"/>
</dbReference>
<evidence type="ECO:0000256" key="3">
    <source>
        <dbReference type="ARBA" id="ARBA00022833"/>
    </source>
</evidence>
<dbReference type="AlphaFoldDB" id="A0A0M2HDV5"/>
<evidence type="ECO:0000313" key="8">
    <source>
        <dbReference type="Proteomes" id="UP000033956"/>
    </source>
</evidence>
<comment type="caution">
    <text evidence="7">The sequence shown here is derived from an EMBL/GenBank/DDBJ whole genome shotgun (WGS) entry which is preliminary data.</text>
</comment>
<dbReference type="GO" id="GO:0008270">
    <property type="term" value="F:zinc ion binding"/>
    <property type="evidence" value="ECO:0007669"/>
    <property type="project" value="UniProtKB-KW"/>
</dbReference>
<dbReference type="RefSeq" id="WP_157003924.1">
    <property type="nucleotide sequence ID" value="NZ_BAAAUP010000011.1"/>
</dbReference>
<name>A0A0M2HDV5_9MICO</name>
<dbReference type="EMBL" id="JYIZ01000029">
    <property type="protein sequence ID" value="KJL44799.1"/>
    <property type="molecule type" value="Genomic_DNA"/>
</dbReference>
<dbReference type="Proteomes" id="UP000033956">
    <property type="component" value="Unassembled WGS sequence"/>
</dbReference>
<dbReference type="Gene3D" id="1.20.120.910">
    <property type="entry name" value="DksA, coiled-coil domain"/>
    <property type="match status" value="1"/>
</dbReference>
<dbReference type="PANTHER" id="PTHR33823:SF4">
    <property type="entry name" value="GENERAL STRESS PROTEIN 16O"/>
    <property type="match status" value="1"/>
</dbReference>
<gene>
    <name evidence="7" type="primary">dksA</name>
    <name evidence="7" type="ORF">RS81_00452</name>
</gene>
<evidence type="ECO:0000256" key="2">
    <source>
        <dbReference type="ARBA" id="ARBA00022771"/>
    </source>
</evidence>
<keyword evidence="8" id="KW-1185">Reference proteome</keyword>
<keyword evidence="1" id="KW-0479">Metal-binding</keyword>
<evidence type="ECO:0000256" key="5">
    <source>
        <dbReference type="SAM" id="MobiDB-lite"/>
    </source>
</evidence>
<keyword evidence="2" id="KW-0863">Zinc-finger</keyword>
<keyword evidence="3" id="KW-0862">Zinc</keyword>
<dbReference type="PROSITE" id="PS51128">
    <property type="entry name" value="ZF_DKSA_2"/>
    <property type="match status" value="1"/>
</dbReference>
<feature type="region of interest" description="Disordered" evidence="5">
    <location>
        <begin position="39"/>
        <end position="59"/>
    </location>
</feature>
<dbReference type="STRING" id="92835.RS81_00452"/>
<feature type="zinc finger region" description="dksA C4-type" evidence="4">
    <location>
        <begin position="92"/>
        <end position="116"/>
    </location>
</feature>
<sequence length="122" mass="12692">MAGLRSGIVEVPRALAELSERLAARIAGLDDALAQLRAERAADSADDEHDPEGVTLSSEWSRVAGLRSDAEGEQASVDAALARVAAGTYGTCVDCGERIPPARLAARPTASRCVACAEQRGF</sequence>
<evidence type="ECO:0000256" key="1">
    <source>
        <dbReference type="ARBA" id="ARBA00022723"/>
    </source>
</evidence>
<dbReference type="OrthoDB" id="1121111at2"/>
<evidence type="ECO:0000313" key="7">
    <source>
        <dbReference type="EMBL" id="KJL44799.1"/>
    </source>
</evidence>
<evidence type="ECO:0000256" key="4">
    <source>
        <dbReference type="PROSITE-ProRule" id="PRU00510"/>
    </source>
</evidence>
<evidence type="ECO:0000259" key="6">
    <source>
        <dbReference type="Pfam" id="PF01258"/>
    </source>
</evidence>
<accession>A0A0M2HDV5</accession>
<dbReference type="PANTHER" id="PTHR33823">
    <property type="entry name" value="RNA POLYMERASE-BINDING TRANSCRIPTION FACTOR DKSA-RELATED"/>
    <property type="match status" value="1"/>
</dbReference>
<feature type="domain" description="Zinc finger DksA/TraR C4-type" evidence="6">
    <location>
        <begin position="87"/>
        <end position="118"/>
    </location>
</feature>